<feature type="compositionally biased region" description="Low complexity" evidence="1">
    <location>
        <begin position="790"/>
        <end position="808"/>
    </location>
</feature>
<feature type="compositionally biased region" description="Basic and acidic residues" evidence="1">
    <location>
        <begin position="567"/>
        <end position="582"/>
    </location>
</feature>
<dbReference type="Pfam" id="PF00620">
    <property type="entry name" value="RhoGAP"/>
    <property type="match status" value="1"/>
</dbReference>
<feature type="compositionally biased region" description="Polar residues" evidence="1">
    <location>
        <begin position="1147"/>
        <end position="1165"/>
    </location>
</feature>
<feature type="compositionally biased region" description="Basic residues" evidence="1">
    <location>
        <begin position="473"/>
        <end position="483"/>
    </location>
</feature>
<dbReference type="GO" id="GO:0007165">
    <property type="term" value="P:signal transduction"/>
    <property type="evidence" value="ECO:0007669"/>
    <property type="project" value="InterPro"/>
</dbReference>
<evidence type="ECO:0000313" key="4">
    <source>
        <dbReference type="Proteomes" id="UP000762676"/>
    </source>
</evidence>
<dbReference type="SUPFAM" id="SSF48350">
    <property type="entry name" value="GTPase activation domain, GAP"/>
    <property type="match status" value="1"/>
</dbReference>
<feature type="compositionally biased region" description="Polar residues" evidence="1">
    <location>
        <begin position="1366"/>
        <end position="1392"/>
    </location>
</feature>
<comment type="caution">
    <text evidence="3">The sequence shown here is derived from an EMBL/GenBank/DDBJ whole genome shotgun (WGS) entry which is preliminary data.</text>
</comment>
<dbReference type="EMBL" id="BMAT01011015">
    <property type="protein sequence ID" value="GFR65000.1"/>
    <property type="molecule type" value="Genomic_DNA"/>
</dbReference>
<protein>
    <submittedName>
        <fullName evidence="3">Rho GTPase-activating protein 11A</fullName>
    </submittedName>
</protein>
<feature type="compositionally biased region" description="Polar residues" evidence="1">
    <location>
        <begin position="1503"/>
        <end position="1512"/>
    </location>
</feature>
<dbReference type="PANTHER" id="PTHR15670:SF4">
    <property type="entry name" value="RHO GTPASE-ACTIVATING PROTEIN 11A"/>
    <property type="match status" value="1"/>
</dbReference>
<reference evidence="3 4" key="1">
    <citation type="journal article" date="2021" name="Elife">
        <title>Chloroplast acquisition without the gene transfer in kleptoplastic sea slugs, Plakobranchus ocellatus.</title>
        <authorList>
            <person name="Maeda T."/>
            <person name="Takahashi S."/>
            <person name="Yoshida T."/>
            <person name="Shimamura S."/>
            <person name="Takaki Y."/>
            <person name="Nagai Y."/>
            <person name="Toyoda A."/>
            <person name="Suzuki Y."/>
            <person name="Arimoto A."/>
            <person name="Ishii H."/>
            <person name="Satoh N."/>
            <person name="Nishiyama T."/>
            <person name="Hasebe M."/>
            <person name="Maruyama T."/>
            <person name="Minagawa J."/>
            <person name="Obokata J."/>
            <person name="Shigenobu S."/>
        </authorList>
    </citation>
    <scope>NUCLEOTIDE SEQUENCE [LARGE SCALE GENOMIC DNA]</scope>
</reference>
<feature type="compositionally biased region" description="Polar residues" evidence="1">
    <location>
        <begin position="507"/>
        <end position="521"/>
    </location>
</feature>
<feature type="compositionally biased region" description="Low complexity" evidence="1">
    <location>
        <begin position="534"/>
        <end position="546"/>
    </location>
</feature>
<accession>A0AAV4EXG9</accession>
<feature type="compositionally biased region" description="Basic and acidic residues" evidence="1">
    <location>
        <begin position="1169"/>
        <end position="1185"/>
    </location>
</feature>
<feature type="compositionally biased region" description="Polar residues" evidence="1">
    <location>
        <begin position="1128"/>
        <end position="1137"/>
    </location>
</feature>
<feature type="compositionally biased region" description="Low complexity" evidence="1">
    <location>
        <begin position="1482"/>
        <end position="1500"/>
    </location>
</feature>
<feature type="region of interest" description="Disordered" evidence="1">
    <location>
        <begin position="1349"/>
        <end position="1392"/>
    </location>
</feature>
<feature type="region of interest" description="Disordered" evidence="1">
    <location>
        <begin position="1042"/>
        <end position="1077"/>
    </location>
</feature>
<feature type="compositionally biased region" description="Polar residues" evidence="1">
    <location>
        <begin position="1349"/>
        <end position="1359"/>
    </location>
</feature>
<feature type="compositionally biased region" description="Polar residues" evidence="1">
    <location>
        <begin position="1261"/>
        <end position="1271"/>
    </location>
</feature>
<feature type="region of interest" description="Disordered" evidence="1">
    <location>
        <begin position="363"/>
        <end position="607"/>
    </location>
</feature>
<feature type="region of interest" description="Disordered" evidence="1">
    <location>
        <begin position="1004"/>
        <end position="1029"/>
    </location>
</feature>
<evidence type="ECO:0000256" key="1">
    <source>
        <dbReference type="SAM" id="MobiDB-lite"/>
    </source>
</evidence>
<proteinExistence type="predicted"/>
<feature type="compositionally biased region" description="Polar residues" evidence="1">
    <location>
        <begin position="763"/>
        <end position="781"/>
    </location>
</feature>
<dbReference type="GO" id="GO:0005096">
    <property type="term" value="F:GTPase activator activity"/>
    <property type="evidence" value="ECO:0007669"/>
    <property type="project" value="TreeGrafter"/>
</dbReference>
<dbReference type="Gene3D" id="1.10.555.10">
    <property type="entry name" value="Rho GTPase activation protein"/>
    <property type="match status" value="1"/>
</dbReference>
<feature type="compositionally biased region" description="Polar residues" evidence="1">
    <location>
        <begin position="557"/>
        <end position="566"/>
    </location>
</feature>
<dbReference type="SMART" id="SM00324">
    <property type="entry name" value="RhoGAP"/>
    <property type="match status" value="1"/>
</dbReference>
<evidence type="ECO:0000313" key="3">
    <source>
        <dbReference type="EMBL" id="GFR65000.1"/>
    </source>
</evidence>
<feature type="domain" description="Rho-GAP" evidence="2">
    <location>
        <begin position="74"/>
        <end position="259"/>
    </location>
</feature>
<dbReference type="PANTHER" id="PTHR15670">
    <property type="entry name" value="RHO GTPASE ACTIVATING PROTEIN 11A"/>
    <property type="match status" value="1"/>
</dbReference>
<dbReference type="InterPro" id="IPR000198">
    <property type="entry name" value="RhoGAP_dom"/>
</dbReference>
<organism evidence="3 4">
    <name type="scientific">Elysia marginata</name>
    <dbReference type="NCBI Taxonomy" id="1093978"/>
    <lineage>
        <taxon>Eukaryota</taxon>
        <taxon>Metazoa</taxon>
        <taxon>Spiralia</taxon>
        <taxon>Lophotrochozoa</taxon>
        <taxon>Mollusca</taxon>
        <taxon>Gastropoda</taxon>
        <taxon>Heterobranchia</taxon>
        <taxon>Euthyneura</taxon>
        <taxon>Panpulmonata</taxon>
        <taxon>Sacoglossa</taxon>
        <taxon>Placobranchoidea</taxon>
        <taxon>Plakobranchidae</taxon>
        <taxon>Elysia</taxon>
    </lineage>
</organism>
<feature type="region of interest" description="Disordered" evidence="1">
    <location>
        <begin position="1092"/>
        <end position="1111"/>
    </location>
</feature>
<feature type="region of interest" description="Disordered" evidence="1">
    <location>
        <begin position="635"/>
        <end position="832"/>
    </location>
</feature>
<feature type="compositionally biased region" description="Polar residues" evidence="1">
    <location>
        <begin position="393"/>
        <end position="403"/>
    </location>
</feature>
<evidence type="ECO:0000259" key="2">
    <source>
        <dbReference type="PROSITE" id="PS50238"/>
    </source>
</evidence>
<dbReference type="InterPro" id="IPR008936">
    <property type="entry name" value="Rho_GTPase_activation_prot"/>
</dbReference>
<feature type="compositionally biased region" description="Polar residues" evidence="1">
    <location>
        <begin position="1092"/>
        <end position="1102"/>
    </location>
</feature>
<feature type="compositionally biased region" description="Low complexity" evidence="1">
    <location>
        <begin position="1061"/>
        <end position="1077"/>
    </location>
</feature>
<sequence length="1527" mass="168326">MDGPTLINSIDRIDRLHSLIRHDLRDLGIKLPKSKKVKKQNQSRRSISLSSQNSQEGVIGNKIFGQHLSQIPCVFLDQYGYVPQFLISMSDFVLKHSESEGIFRKSGSVGRQKELRVAVEDGKPLEEANIHDVTSLIKQFFREMPEPLIIPLYHDAFLKSFQLPTEKDPKECVLRMCLLLPLENLGTLRYTMHLLHRVGQRSEKNKMTYNNLALVITPNLLGGGAGSKTSQKMTAAEEKVLHVQTCIVELLIKHWEHVAIVPATLRHQYNMMSECFATDDDLDVSDDNTLDDGKDTVRKKKRRRSGSLTGIVSSIAQGIAKLRRSTDGKSINMSSNSTFRGELSLASDCSTLSQTQDISLNDTTPYIMRKRRASGDGGPFTSSKKQAILGNLPQKSALGSTPFTPAATLRRDPHTQRGGASGAQKLNATTPIMGTKASRKKLHLFTSPGGSNKKMKRQTSALERLESPPAKPGKSKNMFRRKSGGREKNRHDTSTLDSEKLKGALSHQANASPKSAVSDSALNEAGRKKEPFRSASSSSLQDSETSLVIVDDETDGSTDSVFYTTEQKTEKVSKFSRERSKSVESPSMRRGHHNAASSGAGREATPRIRGRLDKSLISEPRPLVVPVVTGAVDRDSELRRSRRDEFEKEQRRLRENVQSNGKEERRRAEFHLRSRTPDKLEECMDSTTLVPPPPLPEPDLDKSASSQLDESLMEALLPPPHGFGDQTMLEEEPDTGNVEEVYRKESSEEEEIDVDSDVHSEAGFSTISGGTVMQRTDSGNYECQDHHSVSRSLLASSSSNRKTSRPVSMPVHLPERSLPNSDRVQPSKNFKSEQNLLVKEISYERSITDKVTPEDQDEDPYVVLRSDVSNVDDTVPEGEYVVLRPKKSSLEHQSDSKNSKGLKLLTESYHSSEEDSSSSAANVNLELNITIGSHQDDLDNMPTQTDVTKRKSISAEDLQTQAKITPPLRAHSMFISPCRRFNYKPHLEIRRETHTILARAGYLESSAPEDKSKDVQVPVKSPTRSSYREEMKSFLRSSFHERSSRLSTSLRSHKNRSSMDASLATLSSSGSSNTSVSSDCEKLYISSQNEIKSASGDASSGTDKSRDSTVVPAASELMQKVAQITASLEASGKQKSQPVDEEKEENVNSNCFSKSQSTVNSNSDAGDNPPKEGEEKVEVKSKLSDETGISLSDQPKNLKESDKILTLSGFLDKKIASQVQIKRAELLMPKHDSILDVKQAGIVAQSVRHFSQHRNTDELNKSATNNTQKRGNQPLRIPTIFAKSDEKLKYYKEITNFERERPGGNDIPSVPQISTTTISEDPEQTGEDSMVSEHSFMEDGNLTVLEVQGTGSQKTSDASTKPGKASSFSGENVNGSNLPTSRENNVSASDTMSPKKACQSILPVIKSPLLESTNTATTTTPPKMAVDLTEALALCSGSDDVLASLASNRKVQSRPLTPGSRPYFRNQLKRLKPGSSSRKHVLSSPVVDVKPPKPKIVLPDNGESASDQNLPKLSTAPVKDDDDDLDL</sequence>
<dbReference type="InterPro" id="IPR042869">
    <property type="entry name" value="ARHGAP11A/B"/>
</dbReference>
<dbReference type="PROSITE" id="PS50238">
    <property type="entry name" value="RHOGAP"/>
    <property type="match status" value="1"/>
</dbReference>
<feature type="compositionally biased region" description="Basic and acidic residues" evidence="1">
    <location>
        <begin position="484"/>
        <end position="502"/>
    </location>
</feature>
<feature type="region of interest" description="Disordered" evidence="1">
    <location>
        <begin position="1297"/>
        <end position="1332"/>
    </location>
</feature>
<feature type="region of interest" description="Disordered" evidence="1">
    <location>
        <begin position="1253"/>
        <end position="1272"/>
    </location>
</feature>
<feature type="compositionally biased region" description="Basic residues" evidence="1">
    <location>
        <begin position="1467"/>
        <end position="1481"/>
    </location>
</feature>
<dbReference type="Proteomes" id="UP000762676">
    <property type="component" value="Unassembled WGS sequence"/>
</dbReference>
<gene>
    <name evidence="3" type="ORF">ElyMa_005519600</name>
</gene>
<feature type="region of interest" description="Disordered" evidence="1">
    <location>
        <begin position="1452"/>
        <end position="1527"/>
    </location>
</feature>
<feature type="compositionally biased region" description="Polar residues" evidence="1">
    <location>
        <begin position="818"/>
        <end position="832"/>
    </location>
</feature>
<name>A0AAV4EXG9_9GAST</name>
<feature type="region of interest" description="Disordered" evidence="1">
    <location>
        <begin position="1128"/>
        <end position="1195"/>
    </location>
</feature>
<feature type="compositionally biased region" description="Basic and acidic residues" evidence="1">
    <location>
        <begin position="635"/>
        <end position="682"/>
    </location>
</feature>
<keyword evidence="4" id="KW-1185">Reference proteome</keyword>